<dbReference type="GO" id="GO:0009897">
    <property type="term" value="C:external side of plasma membrane"/>
    <property type="evidence" value="ECO:0007669"/>
    <property type="project" value="TreeGrafter"/>
</dbReference>
<dbReference type="GO" id="GO:0005031">
    <property type="term" value="F:tumor necrosis factor receptor activity"/>
    <property type="evidence" value="ECO:0007669"/>
    <property type="project" value="TreeGrafter"/>
</dbReference>
<dbReference type="STRING" id="75743.A0A401PMZ5"/>
<evidence type="ECO:0000256" key="1">
    <source>
        <dbReference type="ARBA" id="ARBA00004479"/>
    </source>
</evidence>
<keyword evidence="8 17" id="KW-0472">Membrane</keyword>
<dbReference type="GO" id="GO:0006874">
    <property type="term" value="P:intracellular calcium ion homeostasis"/>
    <property type="evidence" value="ECO:0007669"/>
    <property type="project" value="UniProtKB-ARBA"/>
</dbReference>
<feature type="transmembrane region" description="Helical" evidence="17">
    <location>
        <begin position="450"/>
        <end position="470"/>
    </location>
</feature>
<feature type="domain" description="TNFR-Cys" evidence="19">
    <location>
        <begin position="25"/>
        <end position="60"/>
    </location>
</feature>
<evidence type="ECO:0000256" key="8">
    <source>
        <dbReference type="ARBA" id="ARBA00023136"/>
    </source>
</evidence>
<dbReference type="GO" id="GO:0070555">
    <property type="term" value="P:response to interleukin-1"/>
    <property type="evidence" value="ECO:0007669"/>
    <property type="project" value="TreeGrafter"/>
</dbReference>
<keyword evidence="4 18" id="KW-0732">Signal</keyword>
<keyword evidence="9 15" id="KW-1015">Disulfide bond</keyword>
<dbReference type="GO" id="GO:0006952">
    <property type="term" value="P:defense response"/>
    <property type="evidence" value="ECO:0007669"/>
    <property type="project" value="UniProtKB-ARBA"/>
</dbReference>
<feature type="domain" description="TNFR-Cys" evidence="19">
    <location>
        <begin position="312"/>
        <end position="354"/>
    </location>
</feature>
<dbReference type="GO" id="GO:0001503">
    <property type="term" value="P:ossification"/>
    <property type="evidence" value="ECO:0007669"/>
    <property type="project" value="TreeGrafter"/>
</dbReference>
<accession>A0A401PMZ5</accession>
<dbReference type="Proteomes" id="UP000288216">
    <property type="component" value="Unassembled WGS sequence"/>
</dbReference>
<evidence type="ECO:0000256" key="4">
    <source>
        <dbReference type="ARBA" id="ARBA00022729"/>
    </source>
</evidence>
<dbReference type="AlphaFoldDB" id="A0A401PMZ5"/>
<feature type="signal peptide" evidence="18">
    <location>
        <begin position="1"/>
        <end position="22"/>
    </location>
</feature>
<dbReference type="InterPro" id="IPR053075">
    <property type="entry name" value="TNFRSF11A"/>
</dbReference>
<feature type="chain" id="PRO_5019512667" description="Tumor necrosis factor receptor superfamily member 5" evidence="18">
    <location>
        <begin position="23"/>
        <end position="558"/>
    </location>
</feature>
<comment type="subcellular location">
    <subcellularLocation>
        <location evidence="1">Membrane</location>
        <topology evidence="1">Single-pass type I membrane protein</topology>
    </subcellularLocation>
</comment>
<evidence type="ECO:0000256" key="18">
    <source>
        <dbReference type="SAM" id="SignalP"/>
    </source>
</evidence>
<evidence type="ECO:0000313" key="20">
    <source>
        <dbReference type="EMBL" id="GCB74451.1"/>
    </source>
</evidence>
<dbReference type="SMART" id="SM00208">
    <property type="entry name" value="TNFR"/>
    <property type="match status" value="7"/>
</dbReference>
<keyword evidence="5" id="KW-0677">Repeat</keyword>
<keyword evidence="7 17" id="KW-1133">Transmembrane helix</keyword>
<dbReference type="GO" id="GO:0045780">
    <property type="term" value="P:positive regulation of bone resorption"/>
    <property type="evidence" value="ECO:0007669"/>
    <property type="project" value="TreeGrafter"/>
</dbReference>
<feature type="disulfide bond" evidence="15">
    <location>
        <begin position="292"/>
        <end position="310"/>
    </location>
</feature>
<feature type="disulfide bond" evidence="15">
    <location>
        <begin position="39"/>
        <end position="52"/>
    </location>
</feature>
<feature type="disulfide bond" evidence="15">
    <location>
        <begin position="63"/>
        <end position="78"/>
    </location>
</feature>
<evidence type="ECO:0000256" key="12">
    <source>
        <dbReference type="ARBA" id="ARBA00031089"/>
    </source>
</evidence>
<dbReference type="SUPFAM" id="SSF57586">
    <property type="entry name" value="TNF receptor-like"/>
    <property type="match status" value="5"/>
</dbReference>
<keyword evidence="3 17" id="KW-0812">Transmembrane</keyword>
<dbReference type="PANTHER" id="PTHR47134">
    <property type="entry name" value="TUMOR NECROSIS FACTOR RECEPTOR SUPERFAMILY MEMBER 11A"/>
    <property type="match status" value="1"/>
</dbReference>
<feature type="repeat" description="TNFR-Cys" evidence="15">
    <location>
        <begin position="25"/>
        <end position="60"/>
    </location>
</feature>
<keyword evidence="21" id="KW-1185">Reference proteome</keyword>
<evidence type="ECO:0000259" key="19">
    <source>
        <dbReference type="PROSITE" id="PS50050"/>
    </source>
</evidence>
<comment type="caution">
    <text evidence="20">The sequence shown here is derived from an EMBL/GenBank/DDBJ whole genome shotgun (WGS) entry which is preliminary data.</text>
</comment>
<dbReference type="InterPro" id="IPR001368">
    <property type="entry name" value="TNFR/NGFR_Cys_rich_reg"/>
</dbReference>
<dbReference type="PROSITE" id="PS50050">
    <property type="entry name" value="TNFR_NGFR_2"/>
    <property type="match status" value="4"/>
</dbReference>
<protein>
    <recommendedName>
        <fullName evidence="2">Tumor necrosis factor receptor superfamily member 5</fullName>
    </recommendedName>
    <alternativeName>
        <fullName evidence="12">B-cell surface antigen CD40</fullName>
    </alternativeName>
    <alternativeName>
        <fullName evidence="13">CD40L receptor</fullName>
    </alternativeName>
</protein>
<comment type="function">
    <text evidence="14">Receptor for TNFSF5/CD40LG. Transduces TRAF6- and MAP3K8-mediated signals that activate ERK in macrophages and B cells, leading to induction of immunoglobulin secretion.</text>
</comment>
<dbReference type="PANTHER" id="PTHR47134:SF1">
    <property type="entry name" value="TUMOR NECROSIS FACTOR RECEPTOR SUPERFAMILY MEMBER 11A"/>
    <property type="match status" value="1"/>
</dbReference>
<evidence type="ECO:0000256" key="16">
    <source>
        <dbReference type="SAM" id="MobiDB-lite"/>
    </source>
</evidence>
<name>A0A401PMZ5_SCYTO</name>
<dbReference type="GO" id="GO:0010557">
    <property type="term" value="P:positive regulation of macromolecule biosynthetic process"/>
    <property type="evidence" value="ECO:0007669"/>
    <property type="project" value="UniProtKB-ARBA"/>
</dbReference>
<feature type="repeat" description="TNFR-Cys" evidence="15">
    <location>
        <begin position="269"/>
        <end position="310"/>
    </location>
</feature>
<evidence type="ECO:0000256" key="2">
    <source>
        <dbReference type="ARBA" id="ARBA00015766"/>
    </source>
</evidence>
<evidence type="ECO:0000256" key="11">
    <source>
        <dbReference type="ARBA" id="ARBA00023180"/>
    </source>
</evidence>
<dbReference type="GO" id="GO:0010468">
    <property type="term" value="P:regulation of gene expression"/>
    <property type="evidence" value="ECO:0007669"/>
    <property type="project" value="UniProtKB-ARBA"/>
</dbReference>
<dbReference type="FunFam" id="2.10.50.10:FF:000041">
    <property type="entry name" value="Tumor necrosis factor receptor superfamily member 5"/>
    <property type="match status" value="2"/>
</dbReference>
<feature type="disulfide bond" evidence="15">
    <location>
        <begin position="313"/>
        <end position="328"/>
    </location>
</feature>
<evidence type="ECO:0000256" key="7">
    <source>
        <dbReference type="ARBA" id="ARBA00022989"/>
    </source>
</evidence>
<dbReference type="GO" id="GO:0019955">
    <property type="term" value="F:cytokine binding"/>
    <property type="evidence" value="ECO:0007669"/>
    <property type="project" value="TreeGrafter"/>
</dbReference>
<dbReference type="GO" id="GO:0023035">
    <property type="term" value="P:CD40 signaling pathway"/>
    <property type="evidence" value="ECO:0007669"/>
    <property type="project" value="UniProtKB-ARBA"/>
</dbReference>
<dbReference type="Pfam" id="PF00020">
    <property type="entry name" value="TNFR_c6"/>
    <property type="match status" value="3"/>
</dbReference>
<keyword evidence="11" id="KW-0325">Glycoprotein</keyword>
<gene>
    <name evidence="20" type="ORF">scyTo_0003541</name>
</gene>
<evidence type="ECO:0000256" key="13">
    <source>
        <dbReference type="ARBA" id="ARBA00032719"/>
    </source>
</evidence>
<evidence type="ECO:0000313" key="21">
    <source>
        <dbReference type="Proteomes" id="UP000288216"/>
    </source>
</evidence>
<evidence type="ECO:0000256" key="3">
    <source>
        <dbReference type="ARBA" id="ARBA00022692"/>
    </source>
</evidence>
<evidence type="ECO:0000256" key="9">
    <source>
        <dbReference type="ARBA" id="ARBA00023157"/>
    </source>
</evidence>
<dbReference type="GO" id="GO:0072674">
    <property type="term" value="P:multinuclear osteoclast differentiation"/>
    <property type="evidence" value="ECO:0007669"/>
    <property type="project" value="TreeGrafter"/>
</dbReference>
<proteinExistence type="predicted"/>
<feature type="disulfide bond" evidence="15">
    <location>
        <begin position="289"/>
        <end position="302"/>
    </location>
</feature>
<evidence type="ECO:0000256" key="10">
    <source>
        <dbReference type="ARBA" id="ARBA00023170"/>
    </source>
</evidence>
<feature type="disulfide bond" evidence="15">
    <location>
        <begin position="42"/>
        <end position="60"/>
    </location>
</feature>
<reference evidence="20 21" key="1">
    <citation type="journal article" date="2018" name="Nat. Ecol. Evol.">
        <title>Shark genomes provide insights into elasmobranch evolution and the origin of vertebrates.</title>
        <authorList>
            <person name="Hara Y"/>
            <person name="Yamaguchi K"/>
            <person name="Onimaru K"/>
            <person name="Kadota M"/>
            <person name="Koyanagi M"/>
            <person name="Keeley SD"/>
            <person name="Tatsumi K"/>
            <person name="Tanaka K"/>
            <person name="Motone F"/>
            <person name="Kageyama Y"/>
            <person name="Nozu R"/>
            <person name="Adachi N"/>
            <person name="Nishimura O"/>
            <person name="Nakagawa R"/>
            <person name="Tanegashima C"/>
            <person name="Kiyatake I"/>
            <person name="Matsumoto R"/>
            <person name="Murakumo K"/>
            <person name="Nishida K"/>
            <person name="Terakita A"/>
            <person name="Kuratani S"/>
            <person name="Sato K"/>
            <person name="Hyodo S Kuraku.S."/>
        </authorList>
    </citation>
    <scope>NUCLEOTIDE SEQUENCE [LARGE SCALE GENOMIC DNA]</scope>
</reference>
<comment type="caution">
    <text evidence="15">Lacks conserved residue(s) required for the propagation of feature annotation.</text>
</comment>
<organism evidence="20 21">
    <name type="scientific">Scyliorhinus torazame</name>
    <name type="common">Cloudy catshark</name>
    <name type="synonym">Catulus torazame</name>
    <dbReference type="NCBI Taxonomy" id="75743"/>
    <lineage>
        <taxon>Eukaryota</taxon>
        <taxon>Metazoa</taxon>
        <taxon>Chordata</taxon>
        <taxon>Craniata</taxon>
        <taxon>Vertebrata</taxon>
        <taxon>Chondrichthyes</taxon>
        <taxon>Elasmobranchii</taxon>
        <taxon>Galeomorphii</taxon>
        <taxon>Galeoidea</taxon>
        <taxon>Carcharhiniformes</taxon>
        <taxon>Scyliorhinidae</taxon>
        <taxon>Scyliorhinus</taxon>
    </lineage>
</organism>
<feature type="repeat" description="TNFR-Cys" evidence="15">
    <location>
        <begin position="312"/>
        <end position="354"/>
    </location>
</feature>
<dbReference type="GO" id="GO:0002376">
    <property type="term" value="P:immune system process"/>
    <property type="evidence" value="ECO:0007669"/>
    <property type="project" value="UniProtKB-KW"/>
</dbReference>
<dbReference type="OMA" id="CHCESAT"/>
<evidence type="ECO:0000256" key="15">
    <source>
        <dbReference type="PROSITE-ProRule" id="PRU00206"/>
    </source>
</evidence>
<keyword evidence="10" id="KW-0675">Receptor</keyword>
<evidence type="ECO:0000256" key="5">
    <source>
        <dbReference type="ARBA" id="ARBA00022737"/>
    </source>
</evidence>
<dbReference type="Gene3D" id="2.10.50.10">
    <property type="entry name" value="Tumor Necrosis Factor Receptor, subunit A, domain 2"/>
    <property type="match status" value="5"/>
</dbReference>
<feature type="repeat" description="TNFR-Cys" evidence="15">
    <location>
        <begin position="62"/>
        <end position="104"/>
    </location>
</feature>
<dbReference type="EMBL" id="BFAA01000976">
    <property type="protein sequence ID" value="GCB74451.1"/>
    <property type="molecule type" value="Genomic_DNA"/>
</dbReference>
<keyword evidence="6" id="KW-0391">Immunity</keyword>
<feature type="domain" description="TNFR-Cys" evidence="19">
    <location>
        <begin position="269"/>
        <end position="310"/>
    </location>
</feature>
<sequence length="558" mass="62231">MLSPRRLVCCVLCLFQVWQVASRKICEDRTKYLKFDKCCSKCPPGEYMSSKCTDVKDSECQRCGPDRYQSEWNTLDHCQLHKSCNNNGGFVVENPGTSTTDTVCQCQLGMYCVNKDCEICKENEVCGPGTGVVYRKDEGFARPLCEKCEAGYFSNVSSKLESCQKWNDCQSLQMLENGTSTKDVKCENRIKIRDYINRLKCKEKIQTPVQVREMTENGNILATAADEDKSPEDGTELLVIGTIAGIRSLGTECRMKVLLYLWLFTQVCHCESATKCNTITQYIKFSRCCAKCPPGSYMNSECTVQSGTDCKPCEEGRYQSNWNLADHCQQHMYCDPNGGFVTESPGNTLHDTVCVCEIGEHCINSDCEMCVKDTPCEPGSGVGIPADRKHKDTMCKECESGYYSNVSSSVEYCQKWTNCGPQEELKPGSSTTDVKCKTGPGSVPNETPTIVISVLVTATLVALAAALIYHRDYLKEMLGRLHKQLKQPEQLAPAKDTGGAVILPEDNWHFGQQASDETSVPIPESLAEEHRLIPAHQEDGKEYHLPEQEQEQTPLPKT</sequence>
<dbReference type="GO" id="GO:0045935">
    <property type="term" value="P:positive regulation of nucleobase-containing compound metabolic process"/>
    <property type="evidence" value="ECO:0007669"/>
    <property type="project" value="UniProtKB-ARBA"/>
</dbReference>
<feature type="region of interest" description="Disordered" evidence="16">
    <location>
        <begin position="513"/>
        <end position="558"/>
    </location>
</feature>
<evidence type="ECO:0000256" key="17">
    <source>
        <dbReference type="SAM" id="Phobius"/>
    </source>
</evidence>
<dbReference type="GO" id="GO:0051094">
    <property type="term" value="P:positive regulation of developmental process"/>
    <property type="evidence" value="ECO:0007669"/>
    <property type="project" value="UniProtKB-ARBA"/>
</dbReference>
<feature type="compositionally biased region" description="Basic and acidic residues" evidence="16">
    <location>
        <begin position="527"/>
        <end position="547"/>
    </location>
</feature>
<dbReference type="OrthoDB" id="9932129at2759"/>
<feature type="domain" description="TNFR-Cys" evidence="19">
    <location>
        <begin position="62"/>
        <end position="104"/>
    </location>
</feature>
<evidence type="ECO:0000256" key="14">
    <source>
        <dbReference type="ARBA" id="ARBA00045871"/>
    </source>
</evidence>
<evidence type="ECO:0000256" key="6">
    <source>
        <dbReference type="ARBA" id="ARBA00022859"/>
    </source>
</evidence>